<dbReference type="EMBL" id="JBHSOD010000003">
    <property type="protein sequence ID" value="MFC5884235.1"/>
    <property type="molecule type" value="Genomic_DNA"/>
</dbReference>
<dbReference type="PANTHER" id="PTHR43476">
    <property type="entry name" value="3-(3-HYDROXY-PHENYL)PROPIONATE/3-HYDROXYCINNAMIC ACID HYDROXYLASE"/>
    <property type="match status" value="1"/>
</dbReference>
<evidence type="ECO:0000313" key="4">
    <source>
        <dbReference type="Proteomes" id="UP001596067"/>
    </source>
</evidence>
<proteinExistence type="predicted"/>
<dbReference type="Pfam" id="PF01494">
    <property type="entry name" value="FAD_binding_3"/>
    <property type="match status" value="1"/>
</dbReference>
<dbReference type="Gene3D" id="3.50.50.60">
    <property type="entry name" value="FAD/NAD(P)-binding domain"/>
    <property type="match status" value="2"/>
</dbReference>
<sequence length="417" mass="44943">MTAPPETETTADVCVVGGGPAGLTLALLLLRSGLRVTVVEKSASLDREYRGEILQPGGLALLDQLGVLAPAEARGGHRLDRFQLVERGRALLDIDYTRLPGPYPRLLSLPQQHVLAELQSRCEEFEDFRLLAGCRVTALVEKDGAVRGAVAEGRGGRHTVRAAATVGADGRFSKVRRLAGIPANRDDVFDFDVLWFKLPGTGVPGRAVRVFRDGGRPVLAYPSYPDTVQLGWTLPHRGYAGLAQRGLAYVQEEIRRAVPEYADAVGERITALTDLTLLDVFAGRAREWVRDGLVLIGDAAHTHSPLGAQGINLAIQDAALLHPVLVAAVRAGDVTAGRLRAYAEPRGRDIDQVMRIQTMQARAMLSQGRVARVVRPRLASLVQHTPIGAKLTARIAFGNPAAQVRSELFTPAPQPPP</sequence>
<dbReference type="PANTHER" id="PTHR43476:SF5">
    <property type="entry name" value="FAD-DEPENDENT MONOOXYGENASE"/>
    <property type="match status" value="1"/>
</dbReference>
<dbReference type="RefSeq" id="WP_313762432.1">
    <property type="nucleotide sequence ID" value="NZ_BAAAVH010000050.1"/>
</dbReference>
<evidence type="ECO:0000313" key="3">
    <source>
        <dbReference type="EMBL" id="MFC5884235.1"/>
    </source>
</evidence>
<evidence type="ECO:0000256" key="1">
    <source>
        <dbReference type="ARBA" id="ARBA00023002"/>
    </source>
</evidence>
<keyword evidence="4" id="KW-1185">Reference proteome</keyword>
<dbReference type="SUPFAM" id="SSF51905">
    <property type="entry name" value="FAD/NAD(P)-binding domain"/>
    <property type="match status" value="1"/>
</dbReference>
<dbReference type="Proteomes" id="UP001596067">
    <property type="component" value="Unassembled WGS sequence"/>
</dbReference>
<name>A0ABW1EQF9_9ACTN</name>
<protein>
    <submittedName>
        <fullName evidence="3">FAD-dependent oxidoreductase</fullName>
    </submittedName>
</protein>
<gene>
    <name evidence="3" type="ORF">ACFP0N_04435</name>
</gene>
<evidence type="ECO:0000259" key="2">
    <source>
        <dbReference type="Pfam" id="PF01494"/>
    </source>
</evidence>
<keyword evidence="1" id="KW-0560">Oxidoreductase</keyword>
<accession>A0ABW1EQF9</accession>
<reference evidence="4" key="1">
    <citation type="journal article" date="2019" name="Int. J. Syst. Evol. Microbiol.">
        <title>The Global Catalogue of Microorganisms (GCM) 10K type strain sequencing project: providing services to taxonomists for standard genome sequencing and annotation.</title>
        <authorList>
            <consortium name="The Broad Institute Genomics Platform"/>
            <consortium name="The Broad Institute Genome Sequencing Center for Infectious Disease"/>
            <person name="Wu L."/>
            <person name="Ma J."/>
        </authorList>
    </citation>
    <scope>NUCLEOTIDE SEQUENCE [LARGE SCALE GENOMIC DNA]</scope>
    <source>
        <strain evidence="4">CGMCC 4.1469</strain>
    </source>
</reference>
<dbReference type="InterPro" id="IPR036188">
    <property type="entry name" value="FAD/NAD-bd_sf"/>
</dbReference>
<dbReference type="InterPro" id="IPR002938">
    <property type="entry name" value="FAD-bd"/>
</dbReference>
<feature type="domain" description="FAD-binding" evidence="2">
    <location>
        <begin position="11"/>
        <end position="354"/>
    </location>
</feature>
<comment type="caution">
    <text evidence="3">The sequence shown here is derived from an EMBL/GenBank/DDBJ whole genome shotgun (WGS) entry which is preliminary data.</text>
</comment>
<dbReference type="PRINTS" id="PR00420">
    <property type="entry name" value="RNGMNOXGNASE"/>
</dbReference>
<organism evidence="3 4">
    <name type="scientific">Kitasatospora aburaviensis</name>
    <dbReference type="NCBI Taxonomy" id="67265"/>
    <lineage>
        <taxon>Bacteria</taxon>
        <taxon>Bacillati</taxon>
        <taxon>Actinomycetota</taxon>
        <taxon>Actinomycetes</taxon>
        <taxon>Kitasatosporales</taxon>
        <taxon>Streptomycetaceae</taxon>
        <taxon>Kitasatospora</taxon>
    </lineage>
</organism>
<dbReference type="InterPro" id="IPR050631">
    <property type="entry name" value="PheA/TfdB_FAD_monoxygenase"/>
</dbReference>